<sequence>MRNMWWRRERGEPRETPAARFTAHLKRNMPEAGDFSHEAIQELGNPVPMLVQNGGDQLLKLWLEPFGQDYWLRPGEAVVVTSYGHWDDRPFEMLHEPDCIQVWACSWFATVSDLLGNEVPGGHQRPERTVE</sequence>
<evidence type="ECO:0000313" key="2">
    <source>
        <dbReference type="Proteomes" id="UP000274601"/>
    </source>
</evidence>
<evidence type="ECO:0000313" key="1">
    <source>
        <dbReference type="EMBL" id="RKS79504.1"/>
    </source>
</evidence>
<proteinExistence type="predicted"/>
<dbReference type="Proteomes" id="UP000274601">
    <property type="component" value="Unassembled WGS sequence"/>
</dbReference>
<dbReference type="EMBL" id="RBWU01000001">
    <property type="protein sequence ID" value="RKS79504.1"/>
    <property type="molecule type" value="Genomic_DNA"/>
</dbReference>
<keyword evidence="2" id="KW-1185">Reference proteome</keyword>
<dbReference type="AlphaFoldDB" id="A0A495QZX0"/>
<protein>
    <submittedName>
        <fullName evidence="1">Uncharacterized protein</fullName>
    </submittedName>
</protein>
<dbReference type="RefSeq" id="WP_147449316.1">
    <property type="nucleotide sequence ID" value="NZ_RBWU01000001.1"/>
</dbReference>
<dbReference type="OrthoDB" id="4329452at2"/>
<organism evidence="1 2">
    <name type="scientific">Actinomadura pelletieri DSM 43383</name>
    <dbReference type="NCBI Taxonomy" id="1120940"/>
    <lineage>
        <taxon>Bacteria</taxon>
        <taxon>Bacillati</taxon>
        <taxon>Actinomycetota</taxon>
        <taxon>Actinomycetes</taxon>
        <taxon>Streptosporangiales</taxon>
        <taxon>Thermomonosporaceae</taxon>
        <taxon>Actinomadura</taxon>
    </lineage>
</organism>
<gene>
    <name evidence="1" type="ORF">BZB76_0974</name>
</gene>
<accession>A0A495QZX0</accession>
<comment type="caution">
    <text evidence="1">The sequence shown here is derived from an EMBL/GenBank/DDBJ whole genome shotgun (WGS) entry which is preliminary data.</text>
</comment>
<name>A0A495QZX0_9ACTN</name>
<reference evidence="1 2" key="1">
    <citation type="submission" date="2018-10" db="EMBL/GenBank/DDBJ databases">
        <title>Genomic Encyclopedia of Archaeal and Bacterial Type Strains, Phase II (KMG-II): from individual species to whole genera.</title>
        <authorList>
            <person name="Goeker M."/>
        </authorList>
    </citation>
    <scope>NUCLEOTIDE SEQUENCE [LARGE SCALE GENOMIC DNA]</scope>
    <source>
        <strain evidence="1 2">DSM 43383</strain>
    </source>
</reference>